<comment type="pathway">
    <text evidence="1">Nucleotide-sugar biosynthesis; GDP-alpha-D-mannose biosynthesis; GDP-alpha-D-mannose from alpha-D-mannose 1-phosphate (GTP route): step 1/1.</text>
</comment>
<dbReference type="Pfam" id="PF01050">
    <property type="entry name" value="MannoseP_isomer"/>
    <property type="match status" value="1"/>
</dbReference>
<evidence type="ECO:0000259" key="12">
    <source>
        <dbReference type="Pfam" id="PF22640"/>
    </source>
</evidence>
<evidence type="ECO:0000313" key="14">
    <source>
        <dbReference type="Proteomes" id="UP001161422"/>
    </source>
</evidence>
<dbReference type="PANTHER" id="PTHR46390:SF1">
    <property type="entry name" value="MANNOSE-1-PHOSPHATE GUANYLYLTRANSFERASE"/>
    <property type="match status" value="1"/>
</dbReference>
<dbReference type="NCBIfam" id="TIGR01479">
    <property type="entry name" value="GMP_PMI"/>
    <property type="match status" value="1"/>
</dbReference>
<evidence type="ECO:0000256" key="3">
    <source>
        <dbReference type="ARBA" id="ARBA00012387"/>
    </source>
</evidence>
<evidence type="ECO:0000256" key="1">
    <source>
        <dbReference type="ARBA" id="ARBA00004823"/>
    </source>
</evidence>
<evidence type="ECO:0000256" key="9">
    <source>
        <dbReference type="RuleBase" id="RU004190"/>
    </source>
</evidence>
<dbReference type="InterPro" id="IPR054566">
    <property type="entry name" value="ManC/GMP-like_b-helix"/>
</dbReference>
<dbReference type="EC" id="2.7.7.13" evidence="3"/>
<comment type="similarity">
    <text evidence="2 9">Belongs to the mannose-6-phosphate isomerase type 2 family.</text>
</comment>
<organism evidence="13 14">
    <name type="scientific">Paraferrimonas sedimenticola</name>
    <dbReference type="NCBI Taxonomy" id="375674"/>
    <lineage>
        <taxon>Bacteria</taxon>
        <taxon>Pseudomonadati</taxon>
        <taxon>Pseudomonadota</taxon>
        <taxon>Gammaproteobacteria</taxon>
        <taxon>Alteromonadales</taxon>
        <taxon>Ferrimonadaceae</taxon>
        <taxon>Paraferrimonas</taxon>
    </lineage>
</organism>
<dbReference type="InterPro" id="IPR014710">
    <property type="entry name" value="RmlC-like_jellyroll"/>
</dbReference>
<dbReference type="InterPro" id="IPR011051">
    <property type="entry name" value="RmlC_Cupin_sf"/>
</dbReference>
<dbReference type="FunFam" id="2.60.120.10:FF:000032">
    <property type="entry name" value="Mannose-1-phosphate guanylyltransferase/mannose-6-phosphate isomerase"/>
    <property type="match status" value="1"/>
</dbReference>
<feature type="domain" description="Mannose-6-phosphate isomerase type II C-terminal" evidence="11">
    <location>
        <begin position="347"/>
        <end position="461"/>
    </location>
</feature>
<evidence type="ECO:0000256" key="6">
    <source>
        <dbReference type="ARBA" id="ARBA00022741"/>
    </source>
</evidence>
<dbReference type="Pfam" id="PF22640">
    <property type="entry name" value="ManC_GMP_beta-helix"/>
    <property type="match status" value="1"/>
</dbReference>
<evidence type="ECO:0000256" key="8">
    <source>
        <dbReference type="ARBA" id="ARBA00047343"/>
    </source>
</evidence>
<dbReference type="GO" id="GO:0005525">
    <property type="term" value="F:GTP binding"/>
    <property type="evidence" value="ECO:0007669"/>
    <property type="project" value="UniProtKB-KW"/>
</dbReference>
<dbReference type="GO" id="GO:0009298">
    <property type="term" value="P:GDP-mannose biosynthetic process"/>
    <property type="evidence" value="ECO:0007669"/>
    <property type="project" value="TreeGrafter"/>
</dbReference>
<keyword evidence="6" id="KW-0547">Nucleotide-binding</keyword>
<evidence type="ECO:0000259" key="11">
    <source>
        <dbReference type="Pfam" id="PF01050"/>
    </source>
</evidence>
<dbReference type="InterPro" id="IPR049577">
    <property type="entry name" value="GMPP_N"/>
</dbReference>
<dbReference type="InterPro" id="IPR006375">
    <property type="entry name" value="Man1P_GuaTrfase/Man6P_Isoase"/>
</dbReference>
<proteinExistence type="inferred from homology"/>
<name>A0AA37RVG1_9GAMM</name>
<dbReference type="EMBL" id="BSNC01000004">
    <property type="protein sequence ID" value="GLP96030.1"/>
    <property type="molecule type" value="Genomic_DNA"/>
</dbReference>
<dbReference type="CDD" id="cd02213">
    <property type="entry name" value="cupin_PMI_typeII_C"/>
    <property type="match status" value="1"/>
</dbReference>
<dbReference type="SUPFAM" id="SSF51182">
    <property type="entry name" value="RmlC-like cupins"/>
    <property type="match status" value="1"/>
</dbReference>
<evidence type="ECO:0000256" key="2">
    <source>
        <dbReference type="ARBA" id="ARBA00006115"/>
    </source>
</evidence>
<dbReference type="Gene3D" id="2.60.120.10">
    <property type="entry name" value="Jelly Rolls"/>
    <property type="match status" value="1"/>
</dbReference>
<dbReference type="GO" id="GO:0000271">
    <property type="term" value="P:polysaccharide biosynthetic process"/>
    <property type="evidence" value="ECO:0007669"/>
    <property type="project" value="InterPro"/>
</dbReference>
<reference evidence="13" key="1">
    <citation type="journal article" date="2014" name="Int. J. Syst. Evol. Microbiol.">
        <title>Complete genome sequence of Corynebacterium casei LMG S-19264T (=DSM 44701T), isolated from a smear-ripened cheese.</title>
        <authorList>
            <consortium name="US DOE Joint Genome Institute (JGI-PGF)"/>
            <person name="Walter F."/>
            <person name="Albersmeier A."/>
            <person name="Kalinowski J."/>
            <person name="Ruckert C."/>
        </authorList>
    </citation>
    <scope>NUCLEOTIDE SEQUENCE</scope>
    <source>
        <strain evidence="13">NBRC 101628</strain>
    </source>
</reference>
<dbReference type="Pfam" id="PF00483">
    <property type="entry name" value="NTP_transferase"/>
    <property type="match status" value="1"/>
</dbReference>
<keyword evidence="14" id="KW-1185">Reference proteome</keyword>
<evidence type="ECO:0000256" key="7">
    <source>
        <dbReference type="ARBA" id="ARBA00023134"/>
    </source>
</evidence>
<evidence type="ECO:0000313" key="13">
    <source>
        <dbReference type="EMBL" id="GLP96030.1"/>
    </source>
</evidence>
<dbReference type="AlphaFoldDB" id="A0AA37RVG1"/>
<comment type="caution">
    <text evidence="13">The sequence shown here is derived from an EMBL/GenBank/DDBJ whole genome shotgun (WGS) entry which is preliminary data.</text>
</comment>
<dbReference type="InterPro" id="IPR051161">
    <property type="entry name" value="Mannose-6P_isomerase_type2"/>
</dbReference>
<dbReference type="FunFam" id="3.90.550.10:FF:000046">
    <property type="entry name" value="Mannose-1-phosphate guanylyltransferase (GDP)"/>
    <property type="match status" value="1"/>
</dbReference>
<accession>A0AA37RVG1</accession>
<comment type="catalytic activity">
    <reaction evidence="8">
        <text>alpha-D-mannose 1-phosphate + GTP + H(+) = GDP-alpha-D-mannose + diphosphate</text>
        <dbReference type="Rhea" id="RHEA:15229"/>
        <dbReference type="ChEBI" id="CHEBI:15378"/>
        <dbReference type="ChEBI" id="CHEBI:33019"/>
        <dbReference type="ChEBI" id="CHEBI:37565"/>
        <dbReference type="ChEBI" id="CHEBI:57527"/>
        <dbReference type="ChEBI" id="CHEBI:58409"/>
        <dbReference type="EC" id="2.7.7.13"/>
    </reaction>
</comment>
<dbReference type="GO" id="GO:0004475">
    <property type="term" value="F:mannose-1-phosphate guanylyltransferase (GTP) activity"/>
    <property type="evidence" value="ECO:0007669"/>
    <property type="project" value="UniProtKB-EC"/>
</dbReference>
<dbReference type="Proteomes" id="UP001161422">
    <property type="component" value="Unassembled WGS sequence"/>
</dbReference>
<sequence length="469" mass="52387">MIYPVVLAGGNGTRLWPLSRSAFPKQLLPLMGEQTMLQQTLNRLQGLNCAHPLIICNQAHRFIVAEQLRANDKKARILLEPQGKNTAPAVALAALMAMEQDPEAHILVLAADHLVRDNKGFCDAVRAGLSPDVADKLVTFGVTPEYAETGYGYIKTGESIGPAKRVAQFVEKPDQNTANHYVESGDYYWNSGIFLMKAQRFLNELKRHAPDILSVCQACFDQKYVDLDFIRLPEDLFASCRADSVDYAVMEKTSDAVTVAMDVGWSDLGSWQALWQNTEQDEANNAAIGDVIKVQSEGCYFNAQDKLIAAVGVKDLVVVETKDAVLVADKNRVQEVKDLVDCLKHNDRPEVVFHREVYRPWGMYDSIDNGERYQVKHISVKPGEKLSIQMHHHRAEHWIVVSGTAKVTVGEKTFLVTENESTYIPIGELHALENPGKVPLEMIEVQSGSYLGEDDIVRFEDRYGRSSNE</sequence>
<keyword evidence="5" id="KW-0548">Nucleotidyltransferase</keyword>
<reference evidence="13" key="2">
    <citation type="submission" date="2023-01" db="EMBL/GenBank/DDBJ databases">
        <title>Draft genome sequence of Paraferrimonas sedimenticola strain NBRC 101628.</title>
        <authorList>
            <person name="Sun Q."/>
            <person name="Mori K."/>
        </authorList>
    </citation>
    <scope>NUCLEOTIDE SEQUENCE</scope>
    <source>
        <strain evidence="13">NBRC 101628</strain>
    </source>
</reference>
<keyword evidence="4" id="KW-0808">Transferase</keyword>
<dbReference type="InterPro" id="IPR029044">
    <property type="entry name" value="Nucleotide-diphossugar_trans"/>
</dbReference>
<feature type="domain" description="MannoseP isomerase/GMP-like beta-helix" evidence="12">
    <location>
        <begin position="289"/>
        <end position="342"/>
    </location>
</feature>
<dbReference type="SUPFAM" id="SSF53448">
    <property type="entry name" value="Nucleotide-diphospho-sugar transferases"/>
    <property type="match status" value="1"/>
</dbReference>
<dbReference type="PANTHER" id="PTHR46390">
    <property type="entry name" value="MANNOSE-1-PHOSPHATE GUANYLYLTRANSFERASE"/>
    <property type="match status" value="1"/>
</dbReference>
<evidence type="ECO:0000256" key="4">
    <source>
        <dbReference type="ARBA" id="ARBA00022679"/>
    </source>
</evidence>
<feature type="domain" description="Nucleotidyl transferase" evidence="10">
    <location>
        <begin position="4"/>
        <end position="282"/>
    </location>
</feature>
<gene>
    <name evidence="13" type="primary">manB_1</name>
    <name evidence="13" type="ORF">GCM10007895_13360</name>
</gene>
<evidence type="ECO:0000259" key="10">
    <source>
        <dbReference type="Pfam" id="PF00483"/>
    </source>
</evidence>
<protein>
    <recommendedName>
        <fullName evidence="3">mannose-1-phosphate guanylyltransferase</fullName>
        <ecNumber evidence="3">2.7.7.13</ecNumber>
    </recommendedName>
</protein>
<dbReference type="InterPro" id="IPR001538">
    <property type="entry name" value="Man6P_isomerase-2_C"/>
</dbReference>
<dbReference type="CDD" id="cd02509">
    <property type="entry name" value="GDP-M1P_Guanylyltransferase"/>
    <property type="match status" value="1"/>
</dbReference>
<keyword evidence="7" id="KW-0342">GTP-binding</keyword>
<dbReference type="Gene3D" id="3.90.550.10">
    <property type="entry name" value="Spore Coat Polysaccharide Biosynthesis Protein SpsA, Chain A"/>
    <property type="match status" value="1"/>
</dbReference>
<evidence type="ECO:0000256" key="5">
    <source>
        <dbReference type="ARBA" id="ARBA00022695"/>
    </source>
</evidence>
<dbReference type="InterPro" id="IPR005835">
    <property type="entry name" value="NTP_transferase_dom"/>
</dbReference>